<dbReference type="InterPro" id="IPR027417">
    <property type="entry name" value="P-loop_NTPase"/>
</dbReference>
<feature type="compositionally biased region" description="Low complexity" evidence="1">
    <location>
        <begin position="230"/>
        <end position="251"/>
    </location>
</feature>
<dbReference type="Pfam" id="PF16039">
    <property type="entry name" value="DUF4791"/>
    <property type="match status" value="1"/>
</dbReference>
<dbReference type="STRING" id="7398.A0A1A9ZZD1"/>
<reference evidence="3" key="1">
    <citation type="submission" date="2014-03" db="EMBL/GenBank/DDBJ databases">
        <authorList>
            <person name="Aksoy S."/>
            <person name="Warren W."/>
            <person name="Wilson R.K."/>
        </authorList>
    </citation>
    <scope>NUCLEOTIDE SEQUENCE [LARGE SCALE GENOMIC DNA]</scope>
    <source>
        <strain evidence="3">IAEA</strain>
    </source>
</reference>
<accession>A0A1A9ZZD1</accession>
<dbReference type="Proteomes" id="UP000092445">
    <property type="component" value="Unassembled WGS sequence"/>
</dbReference>
<protein>
    <submittedName>
        <fullName evidence="2">Uncharacterized protein</fullName>
    </submittedName>
</protein>
<dbReference type="Gene3D" id="3.40.50.300">
    <property type="entry name" value="P-loop containing nucleotide triphosphate hydrolases"/>
    <property type="match status" value="1"/>
</dbReference>
<keyword evidence="3" id="KW-1185">Reference proteome</keyword>
<feature type="region of interest" description="Disordered" evidence="1">
    <location>
        <begin position="227"/>
        <end position="251"/>
    </location>
</feature>
<dbReference type="EnsemblMetazoa" id="GPAI029634-RA">
    <property type="protein sequence ID" value="GPAI029634-PA"/>
    <property type="gene ID" value="GPAI029634"/>
</dbReference>
<reference evidence="2" key="2">
    <citation type="submission" date="2020-05" db="UniProtKB">
        <authorList>
            <consortium name="EnsemblMetazoa"/>
        </authorList>
    </citation>
    <scope>IDENTIFICATION</scope>
    <source>
        <strain evidence="2">IAEA</strain>
    </source>
</reference>
<dbReference type="Gene3D" id="1.10.20.140">
    <property type="match status" value="1"/>
</dbReference>
<dbReference type="AlphaFoldDB" id="A0A1A9ZZD1"/>
<organism evidence="2 3">
    <name type="scientific">Glossina pallidipes</name>
    <name type="common">Tsetse fly</name>
    <dbReference type="NCBI Taxonomy" id="7398"/>
    <lineage>
        <taxon>Eukaryota</taxon>
        <taxon>Metazoa</taxon>
        <taxon>Ecdysozoa</taxon>
        <taxon>Arthropoda</taxon>
        <taxon>Hexapoda</taxon>
        <taxon>Insecta</taxon>
        <taxon>Pterygota</taxon>
        <taxon>Neoptera</taxon>
        <taxon>Endopterygota</taxon>
        <taxon>Diptera</taxon>
        <taxon>Brachycera</taxon>
        <taxon>Muscomorpha</taxon>
        <taxon>Hippoboscoidea</taxon>
        <taxon>Glossinidae</taxon>
        <taxon>Glossina</taxon>
    </lineage>
</organism>
<name>A0A1A9ZZD1_GLOPL</name>
<dbReference type="Pfam" id="PF01715">
    <property type="entry name" value="IPPT"/>
    <property type="match status" value="1"/>
</dbReference>
<evidence type="ECO:0000313" key="3">
    <source>
        <dbReference type="Proteomes" id="UP000092445"/>
    </source>
</evidence>
<evidence type="ECO:0000256" key="1">
    <source>
        <dbReference type="SAM" id="MobiDB-lite"/>
    </source>
</evidence>
<proteinExistence type="predicted"/>
<dbReference type="InterPro" id="IPR032007">
    <property type="entry name" value="DUF4791"/>
</dbReference>
<dbReference type="VEuPathDB" id="VectorBase:GPAI029634"/>
<sequence length="358" mass="39402">MVDAVFSGILLGTAGHALVSVSPLQHPYAFCACAVGFCHALASLAESIACEDRCTLCFKRLTCSCIEIMTLPMLNIEFYLKSEQSSPLALGHGLFVVPLAFDLLTKVSPSAEGEDDSTRTLKDLTILGNIVSLLFLAANENNAVYGMMVVAAFIAKYGAMFMDSLITGTGECTGLSGYSLLFGLVPMINNLLNEGKSPIIVGGTNYYIEALLWDILISNPTDGVPHMKINSDSSSEENSAMSDNNANSTTSENSENWLFITESEMLTMSSELLYNHLRKIDPVTAQRIHPNNKRKIMSSELQSLLSLPYFTCLLLKIYKSMSGDGLKRSLRYRRKLLNFHSELIEFKILIKEEMNEVI</sequence>
<evidence type="ECO:0000313" key="2">
    <source>
        <dbReference type="EnsemblMetazoa" id="GPAI029634-PA"/>
    </source>
</evidence>